<keyword evidence="7" id="KW-0501">Molybdenum cofactor biosynthesis</keyword>
<dbReference type="Gene3D" id="3.90.550.10">
    <property type="entry name" value="Spore Coat Polysaccharide Biosynthesis Protein SpsA, Chain A"/>
    <property type="match status" value="1"/>
</dbReference>
<dbReference type="PANTHER" id="PTHR19136">
    <property type="entry name" value="MOLYBDENUM COFACTOR GUANYLYLTRANSFERASE"/>
    <property type="match status" value="1"/>
</dbReference>
<keyword evidence="6" id="KW-0342">GTP-binding</keyword>
<evidence type="ECO:0000256" key="7">
    <source>
        <dbReference type="ARBA" id="ARBA00023150"/>
    </source>
</evidence>
<keyword evidence="5" id="KW-0460">Magnesium</keyword>
<keyword evidence="3" id="KW-0479">Metal-binding</keyword>
<dbReference type="InterPro" id="IPR013482">
    <property type="entry name" value="Molybde_CF_guanTrfase"/>
</dbReference>
<dbReference type="SUPFAM" id="SSF53448">
    <property type="entry name" value="Nucleotide-diphospho-sugar transferases"/>
    <property type="match status" value="1"/>
</dbReference>
<dbReference type="GO" id="GO:0046872">
    <property type="term" value="F:metal ion binding"/>
    <property type="evidence" value="ECO:0007669"/>
    <property type="project" value="UniProtKB-KW"/>
</dbReference>
<dbReference type="Pfam" id="PF12804">
    <property type="entry name" value="NTP_transf_3"/>
    <property type="match status" value="1"/>
</dbReference>
<evidence type="ECO:0000256" key="1">
    <source>
        <dbReference type="ARBA" id="ARBA00022490"/>
    </source>
</evidence>
<dbReference type="EMBL" id="FUUY01000007">
    <property type="protein sequence ID" value="SJX22711.1"/>
    <property type="molecule type" value="Genomic_DNA"/>
</dbReference>
<dbReference type="GO" id="GO:0005525">
    <property type="term" value="F:GTP binding"/>
    <property type="evidence" value="ECO:0007669"/>
    <property type="project" value="UniProtKB-KW"/>
</dbReference>
<keyword evidence="9" id="KW-0548">Nucleotidyltransferase</keyword>
<dbReference type="GO" id="GO:0061603">
    <property type="term" value="F:molybdenum cofactor guanylyltransferase activity"/>
    <property type="evidence" value="ECO:0007669"/>
    <property type="project" value="UniProtKB-EC"/>
</dbReference>
<dbReference type="InterPro" id="IPR025877">
    <property type="entry name" value="MobA-like_NTP_Trfase"/>
</dbReference>
<evidence type="ECO:0000313" key="9">
    <source>
        <dbReference type="EMBL" id="SJX22711.1"/>
    </source>
</evidence>
<protein>
    <submittedName>
        <fullName evidence="9">Molybdenum cofactor guanylyltransferase</fullName>
        <ecNumber evidence="9">2.7.7.77</ecNumber>
    </submittedName>
</protein>
<dbReference type="AlphaFoldDB" id="A0A1R7QES4"/>
<feature type="domain" description="MobA-like NTP transferase" evidence="8">
    <location>
        <begin position="10"/>
        <end position="158"/>
    </location>
</feature>
<accession>A0A1R7QES4</accession>
<keyword evidence="2 9" id="KW-0808">Transferase</keyword>
<evidence type="ECO:0000256" key="4">
    <source>
        <dbReference type="ARBA" id="ARBA00022741"/>
    </source>
</evidence>
<dbReference type="RefSeq" id="WP_087013326.1">
    <property type="nucleotide sequence ID" value="NZ_FUUY01000007.1"/>
</dbReference>
<evidence type="ECO:0000256" key="2">
    <source>
        <dbReference type="ARBA" id="ARBA00022679"/>
    </source>
</evidence>
<proteinExistence type="predicted"/>
<evidence type="ECO:0000313" key="10">
    <source>
        <dbReference type="Proteomes" id="UP000196240"/>
    </source>
</evidence>
<evidence type="ECO:0000256" key="6">
    <source>
        <dbReference type="ARBA" id="ARBA00023134"/>
    </source>
</evidence>
<organism evidence="9 10">
    <name type="scientific">Acinetobacter johnsonii</name>
    <dbReference type="NCBI Taxonomy" id="40214"/>
    <lineage>
        <taxon>Bacteria</taxon>
        <taxon>Pseudomonadati</taxon>
        <taxon>Pseudomonadota</taxon>
        <taxon>Gammaproteobacteria</taxon>
        <taxon>Moraxellales</taxon>
        <taxon>Moraxellaceae</taxon>
        <taxon>Acinetobacter</taxon>
    </lineage>
</organism>
<dbReference type="GO" id="GO:1902758">
    <property type="term" value="P:bis(molybdopterin guanine dinucleotide)molybdenum biosynthetic process"/>
    <property type="evidence" value="ECO:0007669"/>
    <property type="project" value="TreeGrafter"/>
</dbReference>
<evidence type="ECO:0000256" key="3">
    <source>
        <dbReference type="ARBA" id="ARBA00022723"/>
    </source>
</evidence>
<evidence type="ECO:0000256" key="5">
    <source>
        <dbReference type="ARBA" id="ARBA00022842"/>
    </source>
</evidence>
<evidence type="ECO:0000259" key="8">
    <source>
        <dbReference type="Pfam" id="PF12804"/>
    </source>
</evidence>
<name>A0A1R7QES4_ACIJO</name>
<keyword evidence="4" id="KW-0547">Nucleotide-binding</keyword>
<dbReference type="PANTHER" id="PTHR19136:SF81">
    <property type="entry name" value="MOLYBDENUM COFACTOR GUANYLYLTRANSFERASE"/>
    <property type="match status" value="1"/>
</dbReference>
<dbReference type="EC" id="2.7.7.77" evidence="9"/>
<sequence length="201" mass="23303">MQNYPATALVILAGGKATRMNGVNKLLQRFDHEIQLLKIYSAFDGKVQDIWINSHRDYAQYSELIPYIRCFKDNSAGFLGPLIGMQTAWSYVQADYILFIPCDITNIPQDILQRLHHTLEQHPRSSVVYLNINGQALYPFCLLKRNSLETLNKHLHQQQFSLKRCFNNLSPQIVDIQNSRLTYHSLNSFEEVHDYQNSLDS</sequence>
<dbReference type="CDD" id="cd02503">
    <property type="entry name" value="MobA"/>
    <property type="match status" value="1"/>
</dbReference>
<gene>
    <name evidence="9" type="primary">mobA_2</name>
    <name evidence="9" type="ORF">ACNJC6_02364</name>
</gene>
<dbReference type="InterPro" id="IPR029044">
    <property type="entry name" value="Nucleotide-diphossugar_trans"/>
</dbReference>
<dbReference type="Proteomes" id="UP000196240">
    <property type="component" value="Unassembled WGS sequence"/>
</dbReference>
<keyword evidence="1" id="KW-0963">Cytoplasm</keyword>
<reference evidence="9 10" key="1">
    <citation type="submission" date="2017-02" db="EMBL/GenBank/DDBJ databases">
        <authorList>
            <person name="Peterson S.W."/>
        </authorList>
    </citation>
    <scope>NUCLEOTIDE SEQUENCE [LARGE SCALE GENOMIC DNA]</scope>
    <source>
        <strain evidence="9">C6</strain>
    </source>
</reference>